<sequence>MRRIAAGVLLLFVISFLSYVLSSLPQTDVARQLLGEDAAPAAIAAQNHQLGLNRPVTVQYLDWLGQRCAVTSAPRGSAVRMCSRRSATGFPSP</sequence>
<name>A0ABT1PPY7_9ACTN</name>
<evidence type="ECO:0000256" key="1">
    <source>
        <dbReference type="ARBA" id="ARBA00004651"/>
    </source>
</evidence>
<protein>
    <recommendedName>
        <fullName evidence="4">ABC transporter type 1 GsiC-like N-terminal domain-containing protein</fullName>
    </recommendedName>
</protein>
<evidence type="ECO:0000256" key="3">
    <source>
        <dbReference type="ARBA" id="ARBA00022475"/>
    </source>
</evidence>
<keyword evidence="3" id="KW-1003">Cell membrane</keyword>
<accession>A0ABT1PPY7</accession>
<evidence type="ECO:0000313" key="5">
    <source>
        <dbReference type="EMBL" id="MCQ4079731.1"/>
    </source>
</evidence>
<evidence type="ECO:0000313" key="6">
    <source>
        <dbReference type="Proteomes" id="UP001057702"/>
    </source>
</evidence>
<keyword evidence="3" id="KW-0472">Membrane</keyword>
<comment type="caution">
    <text evidence="5">The sequence shown here is derived from an EMBL/GenBank/DDBJ whole genome shotgun (WGS) entry which is preliminary data.</text>
</comment>
<keyword evidence="6" id="KW-1185">Reference proteome</keyword>
<comment type="subcellular location">
    <subcellularLocation>
        <location evidence="1">Cell membrane</location>
        <topology evidence="1">Multi-pass membrane protein</topology>
    </subcellularLocation>
</comment>
<gene>
    <name evidence="5" type="ORF">NGB36_03755</name>
</gene>
<reference evidence="5" key="1">
    <citation type="submission" date="2022-06" db="EMBL/GenBank/DDBJ databases">
        <title>Draft genome sequence of Streptomyces sp. RB6PN25 isolated from peat swamp forest in Thailand.</title>
        <authorList>
            <person name="Duangmal K."/>
            <person name="Klaysubun C."/>
        </authorList>
    </citation>
    <scope>NUCLEOTIDE SEQUENCE</scope>
    <source>
        <strain evidence="5">RB6PN25</strain>
    </source>
</reference>
<proteinExistence type="predicted"/>
<dbReference type="EMBL" id="JANFNG010000002">
    <property type="protein sequence ID" value="MCQ4079731.1"/>
    <property type="molecule type" value="Genomic_DNA"/>
</dbReference>
<keyword evidence="2" id="KW-0813">Transport</keyword>
<evidence type="ECO:0000259" key="4">
    <source>
        <dbReference type="Pfam" id="PF19300"/>
    </source>
</evidence>
<dbReference type="InterPro" id="IPR045621">
    <property type="entry name" value="BPD_transp_1_N"/>
</dbReference>
<dbReference type="RefSeq" id="WP_255918602.1">
    <property type="nucleotide sequence ID" value="NZ_JANFNG010000002.1"/>
</dbReference>
<dbReference type="Proteomes" id="UP001057702">
    <property type="component" value="Unassembled WGS sequence"/>
</dbReference>
<feature type="domain" description="ABC transporter type 1 GsiC-like N-terminal" evidence="4">
    <location>
        <begin position="1"/>
        <end position="66"/>
    </location>
</feature>
<organism evidence="5 6">
    <name type="scientific">Streptomyces humicola</name>
    <dbReference type="NCBI Taxonomy" id="2953240"/>
    <lineage>
        <taxon>Bacteria</taxon>
        <taxon>Bacillati</taxon>
        <taxon>Actinomycetota</taxon>
        <taxon>Actinomycetes</taxon>
        <taxon>Kitasatosporales</taxon>
        <taxon>Streptomycetaceae</taxon>
        <taxon>Streptomyces</taxon>
    </lineage>
</organism>
<evidence type="ECO:0000256" key="2">
    <source>
        <dbReference type="ARBA" id="ARBA00022448"/>
    </source>
</evidence>
<dbReference type="Pfam" id="PF19300">
    <property type="entry name" value="BPD_transp_1_N"/>
    <property type="match status" value="1"/>
</dbReference>